<dbReference type="EMBL" id="JBHFAB010000005">
    <property type="protein sequence ID" value="MFC1416736.1"/>
    <property type="molecule type" value="Genomic_DNA"/>
</dbReference>
<proteinExistence type="predicted"/>
<organism evidence="2 3">
    <name type="scientific">Streptacidiphilus cavernicola</name>
    <dbReference type="NCBI Taxonomy" id="3342716"/>
    <lineage>
        <taxon>Bacteria</taxon>
        <taxon>Bacillati</taxon>
        <taxon>Actinomycetota</taxon>
        <taxon>Actinomycetes</taxon>
        <taxon>Kitasatosporales</taxon>
        <taxon>Streptomycetaceae</taxon>
        <taxon>Streptacidiphilus</taxon>
    </lineage>
</organism>
<dbReference type="PROSITE" id="PS51186">
    <property type="entry name" value="GNAT"/>
    <property type="match status" value="1"/>
</dbReference>
<evidence type="ECO:0000259" key="1">
    <source>
        <dbReference type="PROSITE" id="PS51186"/>
    </source>
</evidence>
<keyword evidence="3" id="KW-1185">Reference proteome</keyword>
<comment type="caution">
    <text evidence="2">The sequence shown here is derived from an EMBL/GenBank/DDBJ whole genome shotgun (WGS) entry which is preliminary data.</text>
</comment>
<dbReference type="Pfam" id="PF00583">
    <property type="entry name" value="Acetyltransf_1"/>
    <property type="match status" value="1"/>
</dbReference>
<dbReference type="InterPro" id="IPR016181">
    <property type="entry name" value="Acyl_CoA_acyltransferase"/>
</dbReference>
<evidence type="ECO:0000313" key="2">
    <source>
        <dbReference type="EMBL" id="MFC1416736.1"/>
    </source>
</evidence>
<reference evidence="2 3" key="1">
    <citation type="submission" date="2024-09" db="EMBL/GenBank/DDBJ databases">
        <authorList>
            <person name="Lee S.D."/>
        </authorList>
    </citation>
    <scope>NUCLEOTIDE SEQUENCE [LARGE SCALE GENOMIC DNA]</scope>
    <source>
        <strain evidence="2 3">N8-3</strain>
    </source>
</reference>
<dbReference type="Gene3D" id="3.40.630.30">
    <property type="match status" value="1"/>
</dbReference>
<accession>A0ABV6VT20</accession>
<protein>
    <submittedName>
        <fullName evidence="2">N-acetyltransferase family protein</fullName>
    </submittedName>
</protein>
<dbReference type="CDD" id="cd04301">
    <property type="entry name" value="NAT_SF"/>
    <property type="match status" value="1"/>
</dbReference>
<dbReference type="Proteomes" id="UP001592531">
    <property type="component" value="Unassembled WGS sequence"/>
</dbReference>
<dbReference type="RefSeq" id="WP_380534233.1">
    <property type="nucleotide sequence ID" value="NZ_JBHFAB010000005.1"/>
</dbReference>
<dbReference type="InterPro" id="IPR000182">
    <property type="entry name" value="GNAT_dom"/>
</dbReference>
<dbReference type="PANTHER" id="PTHR43072:SF60">
    <property type="entry name" value="L-2,4-DIAMINOBUTYRIC ACID ACETYLTRANSFERASE"/>
    <property type="match status" value="1"/>
</dbReference>
<name>A0ABV6VT20_9ACTN</name>
<gene>
    <name evidence="2" type="ORF">ACEZDE_08780</name>
</gene>
<evidence type="ECO:0000313" key="3">
    <source>
        <dbReference type="Proteomes" id="UP001592531"/>
    </source>
</evidence>
<sequence length="170" mass="18626">MSSAAAALRPVIRTAEPTDGPALAELDHRCWSWLSDVRERSAPPGPDTVFFDERHQSEDYQLALLDGELVGYIRLVRPTSLLSNAHIRMIQGLVVDPSARRCGVGRTLVEAAVTRARRIGARRVTLRVLGHNAPARALYTSLGFAVEGLAPDEFYLDGKYVDDVSMGLTL</sequence>
<dbReference type="PANTHER" id="PTHR43072">
    <property type="entry name" value="N-ACETYLTRANSFERASE"/>
    <property type="match status" value="1"/>
</dbReference>
<feature type="domain" description="N-acetyltransferase" evidence="1">
    <location>
        <begin position="10"/>
        <end position="170"/>
    </location>
</feature>
<dbReference type="SUPFAM" id="SSF55729">
    <property type="entry name" value="Acyl-CoA N-acyltransferases (Nat)"/>
    <property type="match status" value="1"/>
</dbReference>